<comment type="caution">
    <text evidence="1">The sequence shown here is derived from an EMBL/GenBank/DDBJ whole genome shotgun (WGS) entry which is preliminary data.</text>
</comment>
<dbReference type="PANTHER" id="PTHR10828">
    <property type="entry name" value="M-PHASE INDUCER PHOSPHATASE DUAL SPECIFICITY PHOSPHATASE CDC25"/>
    <property type="match status" value="1"/>
</dbReference>
<dbReference type="Proteomes" id="UP000816034">
    <property type="component" value="Unassembled WGS sequence"/>
</dbReference>
<dbReference type="GeneID" id="68100441"/>
<dbReference type="EMBL" id="PYSW02000031">
    <property type="protein sequence ID" value="KAG2378839.1"/>
    <property type="molecule type" value="Genomic_DNA"/>
</dbReference>
<evidence type="ECO:0000313" key="1">
    <source>
        <dbReference type="EMBL" id="KAG2378839.1"/>
    </source>
</evidence>
<protein>
    <recommendedName>
        <fullName evidence="3">Rhodanese domain-containing protein</fullName>
    </recommendedName>
</protein>
<dbReference type="GO" id="GO:0005634">
    <property type="term" value="C:nucleus"/>
    <property type="evidence" value="ECO:0007669"/>
    <property type="project" value="TreeGrafter"/>
</dbReference>
<dbReference type="RefSeq" id="XP_044546101.1">
    <property type="nucleotide sequence ID" value="XM_044698012.1"/>
</dbReference>
<dbReference type="GO" id="GO:0005737">
    <property type="term" value="C:cytoplasm"/>
    <property type="evidence" value="ECO:0007669"/>
    <property type="project" value="TreeGrafter"/>
</dbReference>
<evidence type="ECO:0000313" key="2">
    <source>
        <dbReference type="Proteomes" id="UP000816034"/>
    </source>
</evidence>
<dbReference type="SUPFAM" id="SSF52821">
    <property type="entry name" value="Rhodanese/Cell cycle control phosphatase"/>
    <property type="match status" value="1"/>
</dbReference>
<accession>A0AA88KLF6</accession>
<organism evidence="1 2">
    <name type="scientific">Naegleria lovaniensis</name>
    <name type="common">Amoeba</name>
    <dbReference type="NCBI Taxonomy" id="51637"/>
    <lineage>
        <taxon>Eukaryota</taxon>
        <taxon>Discoba</taxon>
        <taxon>Heterolobosea</taxon>
        <taxon>Tetramitia</taxon>
        <taxon>Eutetramitia</taxon>
        <taxon>Vahlkampfiidae</taxon>
        <taxon>Naegleria</taxon>
    </lineage>
</organism>
<proteinExistence type="predicted"/>
<name>A0AA88KLF6_NAELO</name>
<dbReference type="AlphaFoldDB" id="A0AA88KLF6"/>
<dbReference type="Gene3D" id="3.40.250.10">
    <property type="entry name" value="Rhodanese-like domain"/>
    <property type="match status" value="1"/>
</dbReference>
<keyword evidence="2" id="KW-1185">Reference proteome</keyword>
<dbReference type="GO" id="GO:0004725">
    <property type="term" value="F:protein tyrosine phosphatase activity"/>
    <property type="evidence" value="ECO:0007669"/>
    <property type="project" value="TreeGrafter"/>
</dbReference>
<gene>
    <name evidence="1" type="ORF">C9374_007987</name>
</gene>
<dbReference type="InterPro" id="IPR036873">
    <property type="entry name" value="Rhodanese-like_dom_sf"/>
</dbReference>
<sequence length="153" mass="17869">MKVDFIEPEDLRYRIELNDQNFHIIDLRDYDYGVGYIRTPTPEQYHHITTEEFTAEVAKQLISENISNQLPNNSKIDFIFHCFYSQQRGPTAAMKMLSIVENLDDSSVESRIGIKVLRGGWGLWNTRFFNDDKVIIRLPDSEEESTSSEDDDE</sequence>
<reference evidence="1 2" key="1">
    <citation type="journal article" date="2018" name="BMC Genomics">
        <title>The genome of Naegleria lovaniensis, the basis for a comparative approach to unravel pathogenicity factors of the human pathogenic amoeba N. fowleri.</title>
        <authorList>
            <person name="Liechti N."/>
            <person name="Schurch N."/>
            <person name="Bruggmann R."/>
            <person name="Wittwer M."/>
        </authorList>
    </citation>
    <scope>NUCLEOTIDE SEQUENCE [LARGE SCALE GENOMIC DNA]</scope>
    <source>
        <strain evidence="1 2">ATCC 30569</strain>
    </source>
</reference>
<evidence type="ECO:0008006" key="3">
    <source>
        <dbReference type="Google" id="ProtNLM"/>
    </source>
</evidence>
<dbReference type="PANTHER" id="PTHR10828:SF38">
    <property type="entry name" value="ARSENICAL-RESISTANCE PROTEIN 2-RELATED"/>
    <property type="match status" value="1"/>
</dbReference>